<proteinExistence type="predicted"/>
<evidence type="ECO:0008006" key="3">
    <source>
        <dbReference type="Google" id="ProtNLM"/>
    </source>
</evidence>
<dbReference type="AlphaFoldDB" id="A0A178ICW4"/>
<dbReference type="InterPro" id="IPR036953">
    <property type="entry name" value="GreA/GreB_C_sf"/>
</dbReference>
<dbReference type="GO" id="GO:0032784">
    <property type="term" value="P:regulation of DNA-templated transcription elongation"/>
    <property type="evidence" value="ECO:0007669"/>
    <property type="project" value="InterPro"/>
</dbReference>
<dbReference type="OrthoDB" id="5293337at2"/>
<keyword evidence="2" id="KW-1185">Reference proteome</keyword>
<dbReference type="STRING" id="1184151.AW736_20395"/>
<sequence>MDKTPLRRAIIGQLQADLDVQTRAALMAREEATHDESRATSKYETHGQEAAYLAGSQAKLAVEIQESIALWNSLPLPDFAPDGVIDIGALVALESRPGRTVWYLLAPRSGGITVGLDGREITLITPQSPLGRQLHGRRIGAVVTLPGRTGAQPHRVTMIE</sequence>
<reference evidence="1 2" key="1">
    <citation type="submission" date="2016-01" db="EMBL/GenBank/DDBJ databases">
        <title>High potential of lignocellulose degradation of a new Verrucomicrobia species.</title>
        <authorList>
            <person name="Wang Y."/>
            <person name="Shi Y."/>
            <person name="Qiu Z."/>
            <person name="Liu S."/>
            <person name="Yang H."/>
        </authorList>
    </citation>
    <scope>NUCLEOTIDE SEQUENCE [LARGE SCALE GENOMIC DNA]</scope>
    <source>
        <strain evidence="1 2">TSB47</strain>
    </source>
</reference>
<evidence type="ECO:0000313" key="2">
    <source>
        <dbReference type="Proteomes" id="UP000078486"/>
    </source>
</evidence>
<dbReference type="EMBL" id="LRRQ01000156">
    <property type="protein sequence ID" value="OAM87820.1"/>
    <property type="molecule type" value="Genomic_DNA"/>
</dbReference>
<comment type="caution">
    <text evidence="1">The sequence shown here is derived from an EMBL/GenBank/DDBJ whole genome shotgun (WGS) entry which is preliminary data.</text>
</comment>
<protein>
    <recommendedName>
        <fullName evidence="3">Transcription elongation factor GreAB</fullName>
    </recommendedName>
</protein>
<dbReference type="SUPFAM" id="SSF54534">
    <property type="entry name" value="FKBP-like"/>
    <property type="match status" value="1"/>
</dbReference>
<accession>A0A178ICW4</accession>
<dbReference type="GO" id="GO:0003677">
    <property type="term" value="F:DNA binding"/>
    <property type="evidence" value="ECO:0007669"/>
    <property type="project" value="InterPro"/>
</dbReference>
<evidence type="ECO:0000313" key="1">
    <source>
        <dbReference type="EMBL" id="OAM87820.1"/>
    </source>
</evidence>
<name>A0A178ICW4_9BACT</name>
<dbReference type="RefSeq" id="WP_068772153.1">
    <property type="nucleotide sequence ID" value="NZ_CP109796.1"/>
</dbReference>
<gene>
    <name evidence="1" type="ORF">AW736_20395</name>
</gene>
<dbReference type="Proteomes" id="UP000078486">
    <property type="component" value="Unassembled WGS sequence"/>
</dbReference>
<dbReference type="Gene3D" id="3.10.50.30">
    <property type="entry name" value="Transcription elongation factor, GreA/GreB, C-terminal domain"/>
    <property type="match status" value="1"/>
</dbReference>
<organism evidence="1 2">
    <name type="scientific">Termitidicoccus mucosus</name>
    <dbReference type="NCBI Taxonomy" id="1184151"/>
    <lineage>
        <taxon>Bacteria</taxon>
        <taxon>Pseudomonadati</taxon>
        <taxon>Verrucomicrobiota</taxon>
        <taxon>Opitutia</taxon>
        <taxon>Opitutales</taxon>
        <taxon>Opitutaceae</taxon>
        <taxon>Termitidicoccus</taxon>
    </lineage>
</organism>